<dbReference type="InterPro" id="IPR017900">
    <property type="entry name" value="4Fe4S_Fe_S_CS"/>
</dbReference>
<keyword evidence="1" id="KW-0004">4Fe-4S</keyword>
<reference evidence="6 7" key="1">
    <citation type="submission" date="2016-09" db="EMBL/GenBank/DDBJ databases">
        <title>Desulfuribacillus arsenicus sp. nov., an obligately anaerobic, dissimilatory arsenic- and antimonate-reducing bacterium isolated from anoxic sediments.</title>
        <authorList>
            <person name="Abin C.A."/>
            <person name="Hollibaugh J.T."/>
        </authorList>
    </citation>
    <scope>NUCLEOTIDE SEQUENCE [LARGE SCALE GENOMIC DNA]</scope>
    <source>
        <strain evidence="6 7">MLFW-2</strain>
    </source>
</reference>
<dbReference type="PROSITE" id="PS00198">
    <property type="entry name" value="4FE4S_FER_1"/>
    <property type="match status" value="1"/>
</dbReference>
<evidence type="ECO:0000256" key="3">
    <source>
        <dbReference type="ARBA" id="ARBA00023004"/>
    </source>
</evidence>
<sequence length="141" mass="15241">MAKILQVADMHKCIGCYSCMLACARVVKKSLSPSRAALQVRTAGGFQSRFIAEICRGCIDAPCAAACNCGALTPREGGGVHFRPTKCIGCQDCVKACIVDVIQFDDCKKKPLICIQCGTCVRFCPHNVLEMEERKYDASGN</sequence>
<evidence type="ECO:0000313" key="7">
    <source>
        <dbReference type="Proteomes" id="UP000095255"/>
    </source>
</evidence>
<protein>
    <submittedName>
        <fullName evidence="6">(Fe-S)-binding protein</fullName>
    </submittedName>
</protein>
<evidence type="ECO:0000256" key="4">
    <source>
        <dbReference type="ARBA" id="ARBA00023014"/>
    </source>
</evidence>
<keyword evidence="4" id="KW-0411">Iron-sulfur</keyword>
<dbReference type="GO" id="GO:0046872">
    <property type="term" value="F:metal ion binding"/>
    <property type="evidence" value="ECO:0007669"/>
    <property type="project" value="UniProtKB-KW"/>
</dbReference>
<proteinExistence type="predicted"/>
<dbReference type="OrthoDB" id="9804603at2"/>
<dbReference type="PANTHER" id="PTHR42859">
    <property type="entry name" value="OXIDOREDUCTASE"/>
    <property type="match status" value="1"/>
</dbReference>
<dbReference type="PANTHER" id="PTHR42859:SF15">
    <property type="entry name" value="IRON-SULFUR CLUSTER BINDING PROTEIN"/>
    <property type="match status" value="1"/>
</dbReference>
<dbReference type="STRING" id="1390249.BHU72_00755"/>
<evidence type="ECO:0000256" key="2">
    <source>
        <dbReference type="ARBA" id="ARBA00022723"/>
    </source>
</evidence>
<dbReference type="InterPro" id="IPR017896">
    <property type="entry name" value="4Fe4S_Fe-S-bd"/>
</dbReference>
<dbReference type="RefSeq" id="WP_069700707.1">
    <property type="nucleotide sequence ID" value="NZ_MJAT01000001.1"/>
</dbReference>
<dbReference type="Pfam" id="PF00037">
    <property type="entry name" value="Fer4"/>
    <property type="match status" value="2"/>
</dbReference>
<keyword evidence="2" id="KW-0479">Metal-binding</keyword>
<dbReference type="AlphaFoldDB" id="A0A1E5L9Y3"/>
<dbReference type="Proteomes" id="UP000095255">
    <property type="component" value="Unassembled WGS sequence"/>
</dbReference>
<keyword evidence="3" id="KW-0408">Iron</keyword>
<dbReference type="GO" id="GO:0051539">
    <property type="term" value="F:4 iron, 4 sulfur cluster binding"/>
    <property type="evidence" value="ECO:0007669"/>
    <property type="project" value="UniProtKB-KW"/>
</dbReference>
<organism evidence="6 7">
    <name type="scientific">Desulfuribacillus stibiiarsenatis</name>
    <dbReference type="NCBI Taxonomy" id="1390249"/>
    <lineage>
        <taxon>Bacteria</taxon>
        <taxon>Bacillati</taxon>
        <taxon>Bacillota</taxon>
        <taxon>Desulfuribacillia</taxon>
        <taxon>Desulfuribacillales</taxon>
        <taxon>Desulfuribacillaceae</taxon>
        <taxon>Desulfuribacillus</taxon>
    </lineage>
</organism>
<evidence type="ECO:0000313" key="6">
    <source>
        <dbReference type="EMBL" id="OEH86829.1"/>
    </source>
</evidence>
<evidence type="ECO:0000256" key="1">
    <source>
        <dbReference type="ARBA" id="ARBA00022485"/>
    </source>
</evidence>
<feature type="domain" description="4Fe-4S ferredoxin-type" evidence="5">
    <location>
        <begin position="100"/>
        <end position="134"/>
    </location>
</feature>
<accession>A0A1E5L9Y3</accession>
<feature type="domain" description="4Fe-4S ferredoxin-type" evidence="5">
    <location>
        <begin position="3"/>
        <end position="34"/>
    </location>
</feature>
<comment type="caution">
    <text evidence="6">The sequence shown here is derived from an EMBL/GenBank/DDBJ whole genome shotgun (WGS) entry which is preliminary data.</text>
</comment>
<dbReference type="PROSITE" id="PS51379">
    <property type="entry name" value="4FE4S_FER_2"/>
    <property type="match status" value="3"/>
</dbReference>
<feature type="domain" description="4Fe-4S ferredoxin-type" evidence="5">
    <location>
        <begin position="78"/>
        <end position="97"/>
    </location>
</feature>
<dbReference type="InterPro" id="IPR050294">
    <property type="entry name" value="RnfB_subfamily"/>
</dbReference>
<dbReference type="EMBL" id="MJAT01000001">
    <property type="protein sequence ID" value="OEH86829.1"/>
    <property type="molecule type" value="Genomic_DNA"/>
</dbReference>
<name>A0A1E5L9Y3_9FIRM</name>
<gene>
    <name evidence="6" type="ORF">BHU72_00755</name>
</gene>
<dbReference type="SUPFAM" id="SSF54862">
    <property type="entry name" value="4Fe-4S ferredoxins"/>
    <property type="match status" value="1"/>
</dbReference>
<dbReference type="Pfam" id="PF12800">
    <property type="entry name" value="Fer4_4"/>
    <property type="match status" value="1"/>
</dbReference>
<keyword evidence="7" id="KW-1185">Reference proteome</keyword>
<evidence type="ECO:0000259" key="5">
    <source>
        <dbReference type="PROSITE" id="PS51379"/>
    </source>
</evidence>
<dbReference type="CDD" id="cd16370">
    <property type="entry name" value="DMSOR_beta_like"/>
    <property type="match status" value="1"/>
</dbReference>
<dbReference type="Gene3D" id="3.30.70.20">
    <property type="match status" value="3"/>
</dbReference>